<dbReference type="InterPro" id="IPR037238">
    <property type="entry name" value="YbiA-like_sf"/>
</dbReference>
<feature type="domain" description="NADAR" evidence="4">
    <location>
        <begin position="298"/>
        <end position="461"/>
    </location>
</feature>
<dbReference type="eggNOG" id="COG3236">
    <property type="taxonomic scope" value="Bacteria"/>
</dbReference>
<dbReference type="Gene3D" id="1.10.357.40">
    <property type="entry name" value="YbiA-like"/>
    <property type="match status" value="1"/>
</dbReference>
<dbReference type="AlphaFoldDB" id="F8KXM0"/>
<dbReference type="HOGENOM" id="CLU_534048_0_0_0"/>
<gene>
    <name evidence="5" type="ordered locus">PUV_24380</name>
</gene>
<evidence type="ECO:0000256" key="1">
    <source>
        <dbReference type="ARBA" id="ARBA00000022"/>
    </source>
</evidence>
<reference evidence="5 6" key="2">
    <citation type="journal article" date="2011" name="Mol. Biol. Evol.">
        <title>Unity in variety--the pan-genome of the Chlamydiae.</title>
        <authorList>
            <person name="Collingro A."/>
            <person name="Tischler P."/>
            <person name="Weinmaier T."/>
            <person name="Penz T."/>
            <person name="Heinz E."/>
            <person name="Brunham R.C."/>
            <person name="Read T.D."/>
            <person name="Bavoil P.M."/>
            <person name="Sachse K."/>
            <person name="Kahane S."/>
            <person name="Friedman M.G."/>
            <person name="Rattei T."/>
            <person name="Myers G.S."/>
            <person name="Horn M."/>
        </authorList>
    </citation>
    <scope>NUCLEOTIDE SEQUENCE [LARGE SCALE GENOMIC DNA]</scope>
    <source>
        <strain evidence="6">UV7</strain>
    </source>
</reference>
<sequence>MSIQNSVNAIFTYTNPSNDKPHVLRLTKDKTGNEQLKAEKKNAFTRFKMFLGFKSYNLDKIVKFVEKNHISLENHNKKMNWNDFYAKIGTKILIHNKNHPKHLVKISNVFANAFGGIEPKIREMIQEKLDGKIGKDAYDQVMELVDKAFASENPQQTMKNGLSSLIIGSKDYRAIKNHKIIELFSSVNPTAISEDKIRKICQDLNIDPRSIGHVIEVYNQVKDSENPIQRMKEELFLILEVDETNKLVGQLFGKSEDPDPFLKSGSSSSTSRSTNVPTQTLKEKEISTIAAAYGWIGFYKSGPSEFLGNFALCPNKLSVFGKKFDCAEAAFQWRKFDLIIQQNKGQPVAKELEKAMKSTQNNFFTSDGEGAFQISRRLDEIAWKKYKISPVNWRNGERDKAMWEILENKFKDPTFNGLLHATNDAYLLEHNNKTGKDYYWSDNNNGEGFNMLGKMLMHIRDHQSMPKFAPLDPADPEKKRFLKDTEDPVSGYANLAKQMFNSFNPPYSIH</sequence>
<evidence type="ECO:0000313" key="5">
    <source>
        <dbReference type="EMBL" id="CCB87388.1"/>
    </source>
</evidence>
<dbReference type="CDD" id="cd15457">
    <property type="entry name" value="NADAR"/>
    <property type="match status" value="1"/>
</dbReference>
<evidence type="ECO:0000256" key="2">
    <source>
        <dbReference type="ARBA" id="ARBA00000751"/>
    </source>
</evidence>
<dbReference type="EMBL" id="FR872580">
    <property type="protein sequence ID" value="CCB87388.1"/>
    <property type="molecule type" value="Genomic_DNA"/>
</dbReference>
<keyword evidence="6" id="KW-1185">Reference proteome</keyword>
<evidence type="ECO:0000256" key="3">
    <source>
        <dbReference type="SAM" id="MobiDB-lite"/>
    </source>
</evidence>
<accession>F8KXM0</accession>
<feature type="compositionally biased region" description="Low complexity" evidence="3">
    <location>
        <begin position="264"/>
        <end position="274"/>
    </location>
</feature>
<comment type="catalytic activity">
    <reaction evidence="2">
        <text>2,5-diamino-6-hydroxy-4-(5-phosphoribosylamino)-pyrimidine + H2O = 2,5,6-triamino-4-hydroxypyrimidine + D-ribose 5-phosphate</text>
        <dbReference type="Rhea" id="RHEA:23436"/>
        <dbReference type="ChEBI" id="CHEBI:15377"/>
        <dbReference type="ChEBI" id="CHEBI:58614"/>
        <dbReference type="ChEBI" id="CHEBI:78346"/>
        <dbReference type="ChEBI" id="CHEBI:137796"/>
    </reaction>
</comment>
<evidence type="ECO:0000313" key="6">
    <source>
        <dbReference type="Proteomes" id="UP000000495"/>
    </source>
</evidence>
<feature type="region of interest" description="Disordered" evidence="3">
    <location>
        <begin position="258"/>
        <end position="279"/>
    </location>
</feature>
<name>F8KXM0_PARAV</name>
<comment type="catalytic activity">
    <reaction evidence="1">
        <text>5-amino-6-(5-phospho-D-ribosylamino)uracil + H2O = 5,6-diaminouracil + D-ribose 5-phosphate</text>
        <dbReference type="Rhea" id="RHEA:55020"/>
        <dbReference type="ChEBI" id="CHEBI:15377"/>
        <dbReference type="ChEBI" id="CHEBI:46252"/>
        <dbReference type="ChEBI" id="CHEBI:58453"/>
        <dbReference type="ChEBI" id="CHEBI:78346"/>
    </reaction>
</comment>
<protein>
    <recommendedName>
        <fullName evidence="4">NADAR domain-containing protein</fullName>
    </recommendedName>
</protein>
<proteinExistence type="predicted"/>
<dbReference type="InterPro" id="IPR012816">
    <property type="entry name" value="NADAR"/>
</dbReference>
<dbReference type="RefSeq" id="WP_013925562.1">
    <property type="nucleotide sequence ID" value="NC_015702.1"/>
</dbReference>
<dbReference type="KEGG" id="puv:PUV_24380"/>
<dbReference type="Pfam" id="PF08719">
    <property type="entry name" value="NADAR"/>
    <property type="match status" value="1"/>
</dbReference>
<organism evidence="5 6">
    <name type="scientific">Parachlamydia acanthamoebae (strain UV7)</name>
    <dbReference type="NCBI Taxonomy" id="765952"/>
    <lineage>
        <taxon>Bacteria</taxon>
        <taxon>Pseudomonadati</taxon>
        <taxon>Chlamydiota</taxon>
        <taxon>Chlamydiia</taxon>
        <taxon>Parachlamydiales</taxon>
        <taxon>Parachlamydiaceae</taxon>
        <taxon>Parachlamydia</taxon>
    </lineage>
</organism>
<evidence type="ECO:0000259" key="4">
    <source>
        <dbReference type="Pfam" id="PF08719"/>
    </source>
</evidence>
<dbReference type="Proteomes" id="UP000000495">
    <property type="component" value="Chromosome"/>
</dbReference>
<dbReference type="SUPFAM" id="SSF143990">
    <property type="entry name" value="YbiA-like"/>
    <property type="match status" value="1"/>
</dbReference>
<reference key="1">
    <citation type="journal article" date="2011" name="Mol. Biol. Evol.">
        <title>Unity in variety -- the pan-genome of the Chlamydiae.</title>
        <authorList>
            <person name="Collingro A."/>
            <person name="Tischler P."/>
            <person name="Weinmaier T."/>
            <person name="Penz T."/>
            <person name="Heinz E."/>
            <person name="Brunham R.C."/>
            <person name="Read T.D."/>
            <person name="Bavoil P.M."/>
            <person name="Sachse K."/>
            <person name="Kahane S."/>
            <person name="Friedman M.G."/>
            <person name="Rattei T."/>
            <person name="Myers G.S.A."/>
            <person name="Horn M."/>
        </authorList>
    </citation>
    <scope>NUCLEOTIDE SEQUENCE</scope>
    <source>
        <strain>UV7</strain>
    </source>
</reference>